<reference evidence="2 3" key="1">
    <citation type="submission" date="2020-07" db="EMBL/GenBank/DDBJ databases">
        <title>Complete genome sequence of Rhizobium japonicum phage Paso.</title>
        <authorList>
            <person name="McBee D.B."/>
            <person name="Ravindran A."/>
            <person name="Newkirk H."/>
            <person name="Gonzalez C."/>
            <person name="Young R."/>
            <person name="Liu M."/>
        </authorList>
    </citation>
    <scope>NUCLEOTIDE SEQUENCE [LARGE SCALE GENOMIC DNA]</scope>
</reference>
<dbReference type="Proteomes" id="UP000516513">
    <property type="component" value="Segment"/>
</dbReference>
<organism evidence="2 3">
    <name type="scientific">Rhizobium phage Paso</name>
    <dbReference type="NCBI Taxonomy" id="2767574"/>
    <lineage>
        <taxon>Viruses</taxon>
        <taxon>Duplodnaviria</taxon>
        <taxon>Heunggongvirae</taxon>
        <taxon>Uroviricota</taxon>
        <taxon>Caudoviricetes</taxon>
        <taxon>Autographivirales</taxon>
        <taxon>Dunnvirinae</taxon>
        <taxon>Pasovirus</taxon>
        <taxon>Pasovirus paso</taxon>
    </lineage>
</organism>
<keyword evidence="1" id="KW-0812">Transmembrane</keyword>
<protein>
    <submittedName>
        <fullName evidence="2">Putative membrane protein</fullName>
    </submittedName>
</protein>
<keyword evidence="1" id="KW-1133">Transmembrane helix</keyword>
<keyword evidence="3" id="KW-1185">Reference proteome</keyword>
<name>A0A7L8G5W7_9CAUD</name>
<keyword evidence="1" id="KW-0472">Membrane</keyword>
<gene>
    <name evidence="2" type="ORF">CPT_Paso_024</name>
</gene>
<evidence type="ECO:0000256" key="1">
    <source>
        <dbReference type="SAM" id="Phobius"/>
    </source>
</evidence>
<feature type="transmembrane region" description="Helical" evidence="1">
    <location>
        <begin position="6"/>
        <end position="25"/>
    </location>
</feature>
<evidence type="ECO:0000313" key="3">
    <source>
        <dbReference type="Proteomes" id="UP000516513"/>
    </source>
</evidence>
<proteinExistence type="predicted"/>
<dbReference type="EMBL" id="MT708546">
    <property type="protein sequence ID" value="QOE32141.1"/>
    <property type="molecule type" value="Genomic_DNA"/>
</dbReference>
<evidence type="ECO:0000313" key="2">
    <source>
        <dbReference type="EMBL" id="QOE32141.1"/>
    </source>
</evidence>
<sequence>METAIALFIISGLIAAVGYYLWFMYDTYKLIQGD</sequence>
<accession>A0A7L8G5W7</accession>